<gene>
    <name evidence="3" type="ORF">SAMN05216360_12223</name>
</gene>
<feature type="chain" id="PRO_5011753409" evidence="1">
    <location>
        <begin position="22"/>
        <end position="162"/>
    </location>
</feature>
<keyword evidence="4" id="KW-1185">Reference proteome</keyword>
<feature type="signal peptide" evidence="1">
    <location>
        <begin position="1"/>
        <end position="21"/>
    </location>
</feature>
<dbReference type="PANTHER" id="PTHR36505:SF1">
    <property type="entry name" value="BLR1072 PROTEIN"/>
    <property type="match status" value="1"/>
</dbReference>
<dbReference type="STRING" id="582672.SAMN05216360_12223"/>
<keyword evidence="1" id="KW-0732">Signal</keyword>
<dbReference type="RefSeq" id="WP_091721662.1">
    <property type="nucleotide sequence ID" value="NZ_FNHS01000022.1"/>
</dbReference>
<evidence type="ECO:0000256" key="1">
    <source>
        <dbReference type="SAM" id="SignalP"/>
    </source>
</evidence>
<dbReference type="Pfam" id="PF05239">
    <property type="entry name" value="PRC"/>
    <property type="match status" value="1"/>
</dbReference>
<dbReference type="Gene3D" id="2.30.30.240">
    <property type="entry name" value="PRC-barrel domain"/>
    <property type="match status" value="1"/>
</dbReference>
<dbReference type="AlphaFoldDB" id="A0A1H0JCT2"/>
<dbReference type="InterPro" id="IPR011033">
    <property type="entry name" value="PRC_barrel-like_sf"/>
</dbReference>
<dbReference type="EMBL" id="FNHS01000022">
    <property type="protein sequence ID" value="SDO41333.1"/>
    <property type="molecule type" value="Genomic_DNA"/>
</dbReference>
<sequence length="162" mass="16250">MRSRILLLSLAAFLAAAPAHAQDASVIGKDTVLPGTGPGALIGGTAPGRLMEAANAQDAAKRQGLKPVAFLTTKLIGVEVRNAAGDSVGKIDDLLITDGGTLKAVVLDVGGFLGLGSKHIAVEPGALVLRPGGDRFSAILNMGKDAISAAQPFDPAKAIAAH</sequence>
<dbReference type="SUPFAM" id="SSF50346">
    <property type="entry name" value="PRC-barrel domain"/>
    <property type="match status" value="1"/>
</dbReference>
<reference evidence="4" key="1">
    <citation type="submission" date="2016-10" db="EMBL/GenBank/DDBJ databases">
        <authorList>
            <person name="Varghese N."/>
            <person name="Submissions S."/>
        </authorList>
    </citation>
    <scope>NUCLEOTIDE SEQUENCE [LARGE SCALE GENOMIC DNA]</scope>
    <source>
        <strain evidence="4">BL47</strain>
    </source>
</reference>
<name>A0A1H0JCT2_9HYPH</name>
<proteinExistence type="predicted"/>
<evidence type="ECO:0000259" key="2">
    <source>
        <dbReference type="Pfam" id="PF05239"/>
    </source>
</evidence>
<dbReference type="OrthoDB" id="7876889at2"/>
<dbReference type="Proteomes" id="UP000198704">
    <property type="component" value="Unassembled WGS sequence"/>
</dbReference>
<dbReference type="InterPro" id="IPR027275">
    <property type="entry name" value="PRC-brl_dom"/>
</dbReference>
<evidence type="ECO:0000313" key="3">
    <source>
        <dbReference type="EMBL" id="SDO41333.1"/>
    </source>
</evidence>
<protein>
    <submittedName>
        <fullName evidence="3">PRC-barrel domain-containing protein</fullName>
    </submittedName>
</protein>
<dbReference type="PANTHER" id="PTHR36505">
    <property type="entry name" value="BLR1072 PROTEIN"/>
    <property type="match status" value="1"/>
</dbReference>
<accession>A0A1H0JCT2</accession>
<organism evidence="3 4">
    <name type="scientific">Methylobacterium phyllostachyos</name>
    <dbReference type="NCBI Taxonomy" id="582672"/>
    <lineage>
        <taxon>Bacteria</taxon>
        <taxon>Pseudomonadati</taxon>
        <taxon>Pseudomonadota</taxon>
        <taxon>Alphaproteobacteria</taxon>
        <taxon>Hyphomicrobiales</taxon>
        <taxon>Methylobacteriaceae</taxon>
        <taxon>Methylobacterium</taxon>
    </lineage>
</organism>
<feature type="domain" description="PRC-barrel" evidence="2">
    <location>
        <begin position="69"/>
        <end position="136"/>
    </location>
</feature>
<evidence type="ECO:0000313" key="4">
    <source>
        <dbReference type="Proteomes" id="UP000198704"/>
    </source>
</evidence>